<proteinExistence type="predicted"/>
<feature type="compositionally biased region" description="Low complexity" evidence="1">
    <location>
        <begin position="119"/>
        <end position="154"/>
    </location>
</feature>
<feature type="region of interest" description="Disordered" evidence="1">
    <location>
        <begin position="71"/>
        <end position="90"/>
    </location>
</feature>
<protein>
    <recommendedName>
        <fullName evidence="4">Apple domain-containing protein</fullName>
    </recommendedName>
</protein>
<accession>A0A7J7J2L0</accession>
<gene>
    <name evidence="2" type="ORF">EB796_021390</name>
</gene>
<dbReference type="EMBL" id="VXIV02003181">
    <property type="protein sequence ID" value="KAF6020323.1"/>
    <property type="molecule type" value="Genomic_DNA"/>
</dbReference>
<evidence type="ECO:0000313" key="2">
    <source>
        <dbReference type="EMBL" id="KAF6020323.1"/>
    </source>
</evidence>
<organism evidence="2 3">
    <name type="scientific">Bugula neritina</name>
    <name type="common">Brown bryozoan</name>
    <name type="synonym">Sertularia neritina</name>
    <dbReference type="NCBI Taxonomy" id="10212"/>
    <lineage>
        <taxon>Eukaryota</taxon>
        <taxon>Metazoa</taxon>
        <taxon>Spiralia</taxon>
        <taxon>Lophotrochozoa</taxon>
        <taxon>Bryozoa</taxon>
        <taxon>Gymnolaemata</taxon>
        <taxon>Cheilostomatida</taxon>
        <taxon>Flustrina</taxon>
        <taxon>Buguloidea</taxon>
        <taxon>Bugulidae</taxon>
        <taxon>Bugula</taxon>
    </lineage>
</organism>
<dbReference type="Gene3D" id="3.10.100.10">
    <property type="entry name" value="Mannose-Binding Protein A, subunit A"/>
    <property type="match status" value="1"/>
</dbReference>
<dbReference type="SUPFAM" id="SSF56436">
    <property type="entry name" value="C-type lectin-like"/>
    <property type="match status" value="1"/>
</dbReference>
<dbReference type="InterPro" id="IPR016187">
    <property type="entry name" value="CTDL_fold"/>
</dbReference>
<feature type="compositionally biased region" description="Low complexity" evidence="1">
    <location>
        <begin position="78"/>
        <end position="90"/>
    </location>
</feature>
<evidence type="ECO:0008006" key="4">
    <source>
        <dbReference type="Google" id="ProtNLM"/>
    </source>
</evidence>
<dbReference type="Proteomes" id="UP000593567">
    <property type="component" value="Unassembled WGS sequence"/>
</dbReference>
<keyword evidence="3" id="KW-1185">Reference proteome</keyword>
<dbReference type="AlphaFoldDB" id="A0A7J7J2L0"/>
<evidence type="ECO:0000256" key="1">
    <source>
        <dbReference type="SAM" id="MobiDB-lite"/>
    </source>
</evidence>
<feature type="region of interest" description="Disordered" evidence="1">
    <location>
        <begin position="117"/>
        <end position="154"/>
    </location>
</feature>
<comment type="caution">
    <text evidence="2">The sequence shown here is derived from an EMBL/GenBank/DDBJ whole genome shotgun (WGS) entry which is preliminary data.</text>
</comment>
<name>A0A7J7J2L0_BUGNE</name>
<reference evidence="2" key="1">
    <citation type="submission" date="2020-06" db="EMBL/GenBank/DDBJ databases">
        <title>Draft genome of Bugula neritina, a colonial animal packing powerful symbionts and potential medicines.</title>
        <authorList>
            <person name="Rayko M."/>
        </authorList>
    </citation>
    <scope>NUCLEOTIDE SEQUENCE [LARGE SCALE GENOMIC DNA]</scope>
    <source>
        <strain evidence="2">Kwan_BN1</strain>
    </source>
</reference>
<evidence type="ECO:0000313" key="3">
    <source>
        <dbReference type="Proteomes" id="UP000593567"/>
    </source>
</evidence>
<dbReference type="InterPro" id="IPR016186">
    <property type="entry name" value="C-type_lectin-like/link_sf"/>
</dbReference>
<sequence length="249" mass="27044">MAVAGTTMTSCPDEYPVEINAHCYFISNSSIVFKEARESCQDMGGDLARIYDLSLVSIQSFSNVILDTLGSGEDDKTASSTPTTASSPSTTIATEVTNKIFTSTITSASELPVTLEQITTTDSVTPTTTETTTTPSSTTSIQASTSTTTHLTTTTANMDPESTCIWYKYVTESLDEQKLQLHENFLEHRDSLNRFECLRHCLSNPVCNNSVVFDQTSCYLVSDLQVADVREGSGKVGVVYTKLENSCLL</sequence>